<dbReference type="InterPro" id="IPR050091">
    <property type="entry name" value="PKS_NRPS_Biosynth_Enz"/>
</dbReference>
<protein>
    <submittedName>
        <fullName evidence="5">Acyltransferase domain-containing protein</fullName>
    </submittedName>
</protein>
<keyword evidence="3 5" id="KW-0012">Acyltransferase</keyword>
<comment type="caution">
    <text evidence="5">The sequence shown here is derived from an EMBL/GenBank/DDBJ whole genome shotgun (WGS) entry which is preliminary data.</text>
</comment>
<gene>
    <name evidence="5" type="ORF">E4099_32415</name>
</gene>
<dbReference type="PANTHER" id="PTHR43775">
    <property type="entry name" value="FATTY ACID SYNTHASE"/>
    <property type="match status" value="1"/>
</dbReference>
<dbReference type="SMART" id="SM00827">
    <property type="entry name" value="PKS_AT"/>
    <property type="match status" value="1"/>
</dbReference>
<dbReference type="OrthoDB" id="9778690at2"/>
<evidence type="ECO:0000313" key="5">
    <source>
        <dbReference type="EMBL" id="TGA83188.1"/>
    </source>
</evidence>
<dbReference type="InterPro" id="IPR016035">
    <property type="entry name" value="Acyl_Trfase/lysoPLipase"/>
</dbReference>
<dbReference type="SUPFAM" id="SSF52151">
    <property type="entry name" value="FabD/lysophospholipase-like"/>
    <property type="match status" value="1"/>
</dbReference>
<dbReference type="InterPro" id="IPR016036">
    <property type="entry name" value="Malonyl_transacylase_ACP-bd"/>
</dbReference>
<dbReference type="Proteomes" id="UP000297948">
    <property type="component" value="Unassembled WGS sequence"/>
</dbReference>
<feature type="non-terminal residue" evidence="5">
    <location>
        <position position="326"/>
    </location>
</feature>
<keyword evidence="2" id="KW-0511">Multifunctional enzyme</keyword>
<evidence type="ECO:0000256" key="3">
    <source>
        <dbReference type="ARBA" id="ARBA00023315"/>
    </source>
</evidence>
<organism evidence="5 6">
    <name type="scientific">Streptomyces palmae</name>
    <dbReference type="NCBI Taxonomy" id="1701085"/>
    <lineage>
        <taxon>Bacteria</taxon>
        <taxon>Bacillati</taxon>
        <taxon>Actinomycetota</taxon>
        <taxon>Actinomycetes</taxon>
        <taxon>Kitasatosporales</taxon>
        <taxon>Streptomycetaceae</taxon>
        <taxon>Streptomyces</taxon>
    </lineage>
</organism>
<evidence type="ECO:0000256" key="1">
    <source>
        <dbReference type="ARBA" id="ARBA00022679"/>
    </source>
</evidence>
<feature type="domain" description="Malonyl-CoA:ACP transacylase (MAT)" evidence="4">
    <location>
        <begin position="1"/>
        <end position="299"/>
    </location>
</feature>
<evidence type="ECO:0000259" key="4">
    <source>
        <dbReference type="SMART" id="SM00827"/>
    </source>
</evidence>
<dbReference type="Pfam" id="PF00698">
    <property type="entry name" value="Acyl_transf_1"/>
    <property type="match status" value="1"/>
</dbReference>
<keyword evidence="6" id="KW-1185">Reference proteome</keyword>
<sequence length="326" mass="33431">MQFGGMGRELYGRFPVFAGALDEVCGVFEGVVPFSVREVVLGSSDAGVDVDVDGTGVAQPALFAFEVALFRLWESWGLVPDGVAGHSLGGVVAAYVAGVLSLRDAVALVAARGRLMGALPAGGAMAAVGAAEERVEALLAAAPADSLGRLEIAAVNGPSSVVVSGPEAAVGWLEERCLAQGLRCSRLRVSHAFHSAAMEPMLAEFGEVVRGLEFGAPVIPLVSDTSGEVLSAERVADPEYWVGHVRRAVRFADAVATLRGAGITAFVELGPDAALTPMIAEITADDEEVACIAAQHRGGDQAADVLTALGRLFAQGVAVDWAGLLG</sequence>
<dbReference type="GO" id="GO:0006633">
    <property type="term" value="P:fatty acid biosynthetic process"/>
    <property type="evidence" value="ECO:0007669"/>
    <property type="project" value="TreeGrafter"/>
</dbReference>
<accession>A0A4Z0FNT6</accession>
<dbReference type="EMBL" id="SRID01000739">
    <property type="protein sequence ID" value="TGA83188.1"/>
    <property type="molecule type" value="Genomic_DNA"/>
</dbReference>
<reference evidence="5 6" key="1">
    <citation type="submission" date="2019-03" db="EMBL/GenBank/DDBJ databases">
        <authorList>
            <person name="Gonzalez-Pimentel J.L."/>
        </authorList>
    </citation>
    <scope>NUCLEOTIDE SEQUENCE [LARGE SCALE GENOMIC DNA]</scope>
    <source>
        <strain evidence="5 6">JCM 31289</strain>
    </source>
</reference>
<dbReference type="GO" id="GO:0004312">
    <property type="term" value="F:fatty acid synthase activity"/>
    <property type="evidence" value="ECO:0007669"/>
    <property type="project" value="TreeGrafter"/>
</dbReference>
<proteinExistence type="predicted"/>
<evidence type="ECO:0000256" key="2">
    <source>
        <dbReference type="ARBA" id="ARBA00023268"/>
    </source>
</evidence>
<name>A0A4Z0FNT6_9ACTN</name>
<dbReference type="InterPro" id="IPR001227">
    <property type="entry name" value="Ac_transferase_dom_sf"/>
</dbReference>
<dbReference type="PANTHER" id="PTHR43775:SF51">
    <property type="entry name" value="INACTIVE PHENOLPHTHIOCEROL SYNTHESIS POLYKETIDE SYNTHASE TYPE I PKS1-RELATED"/>
    <property type="match status" value="1"/>
</dbReference>
<dbReference type="AlphaFoldDB" id="A0A4Z0FNT6"/>
<evidence type="ECO:0000313" key="6">
    <source>
        <dbReference type="Proteomes" id="UP000297948"/>
    </source>
</evidence>
<keyword evidence="1 5" id="KW-0808">Transferase</keyword>
<dbReference type="InterPro" id="IPR014043">
    <property type="entry name" value="Acyl_transferase_dom"/>
</dbReference>
<dbReference type="SUPFAM" id="SSF55048">
    <property type="entry name" value="Probable ACP-binding domain of malonyl-CoA ACP transacylase"/>
    <property type="match status" value="1"/>
</dbReference>
<dbReference type="Gene3D" id="3.40.366.10">
    <property type="entry name" value="Malonyl-Coenzyme A Acyl Carrier Protein, domain 2"/>
    <property type="match status" value="1"/>
</dbReference>